<reference evidence="1 2" key="1">
    <citation type="submission" date="2016-11" db="EMBL/GenBank/DDBJ databases">
        <authorList>
            <person name="Jaros S."/>
            <person name="Januszkiewicz K."/>
            <person name="Wedrychowicz H."/>
        </authorList>
    </citation>
    <scope>NUCLEOTIDE SEQUENCE [LARGE SCALE GENOMIC DNA]</scope>
</reference>
<name>A0A2X0N2P6_9BASI</name>
<evidence type="ECO:0000313" key="1">
    <source>
        <dbReference type="EMBL" id="SGY99616.1"/>
    </source>
</evidence>
<protein>
    <submittedName>
        <fullName evidence="1">BQ5605_C034g11293 protein</fullName>
    </submittedName>
</protein>
<organism evidence="1 2">
    <name type="scientific">Microbotryum silenes-dioicae</name>
    <dbReference type="NCBI Taxonomy" id="796604"/>
    <lineage>
        <taxon>Eukaryota</taxon>
        <taxon>Fungi</taxon>
        <taxon>Dikarya</taxon>
        <taxon>Basidiomycota</taxon>
        <taxon>Pucciniomycotina</taxon>
        <taxon>Microbotryomycetes</taxon>
        <taxon>Microbotryales</taxon>
        <taxon>Microbotryaceae</taxon>
        <taxon>Microbotryum</taxon>
    </lineage>
</organism>
<keyword evidence="2" id="KW-1185">Reference proteome</keyword>
<dbReference type="AlphaFoldDB" id="A0A2X0N2P6"/>
<gene>
    <name evidence="1" type="primary">BQ5605_C034g11293</name>
    <name evidence="1" type="ORF">BQ5605_C034G11293</name>
</gene>
<dbReference type="Proteomes" id="UP000249464">
    <property type="component" value="Unassembled WGS sequence"/>
</dbReference>
<evidence type="ECO:0000313" key="2">
    <source>
        <dbReference type="Proteomes" id="UP000249464"/>
    </source>
</evidence>
<proteinExistence type="predicted"/>
<dbReference type="EMBL" id="FQNC01000065">
    <property type="protein sequence ID" value="SGY99616.1"/>
    <property type="molecule type" value="Genomic_DNA"/>
</dbReference>
<accession>A0A2X0N2P6</accession>
<sequence length="40" mass="4331">MIFPGSFRISLPTDSAVGRGRRAEIAKSSEYSCRGNPKST</sequence>